<accession>A0A4S4N4A2</accession>
<organism evidence="1 2">
    <name type="scientific">Antrodiella citrinella</name>
    <dbReference type="NCBI Taxonomy" id="2447956"/>
    <lineage>
        <taxon>Eukaryota</taxon>
        <taxon>Fungi</taxon>
        <taxon>Dikarya</taxon>
        <taxon>Basidiomycota</taxon>
        <taxon>Agaricomycotina</taxon>
        <taxon>Agaricomycetes</taxon>
        <taxon>Polyporales</taxon>
        <taxon>Steccherinaceae</taxon>
        <taxon>Antrodiella</taxon>
    </lineage>
</organism>
<comment type="caution">
    <text evidence="1">The sequence shown here is derived from an EMBL/GenBank/DDBJ whole genome shotgun (WGS) entry which is preliminary data.</text>
</comment>
<reference evidence="1 2" key="1">
    <citation type="submission" date="2019-02" db="EMBL/GenBank/DDBJ databases">
        <title>Genome sequencing of the rare red list fungi Antrodiella citrinella (Flaviporus citrinellus).</title>
        <authorList>
            <person name="Buettner E."/>
            <person name="Kellner H."/>
        </authorList>
    </citation>
    <scope>NUCLEOTIDE SEQUENCE [LARGE SCALE GENOMIC DNA]</scope>
    <source>
        <strain evidence="1 2">DSM 108506</strain>
    </source>
</reference>
<evidence type="ECO:0000313" key="1">
    <source>
        <dbReference type="EMBL" id="THH32718.1"/>
    </source>
</evidence>
<dbReference type="AlphaFoldDB" id="A0A4S4N4A2"/>
<name>A0A4S4N4A2_9APHY</name>
<dbReference type="OrthoDB" id="10664552at2759"/>
<gene>
    <name evidence="1" type="ORF">EUX98_g1459</name>
</gene>
<sequence>MATSPSFVEGHIGLLPLAHHEIINNLTSMQTLMPITDETEQLSAAFLGIDTIFSDVHGLLRELELEGSRDPELQNAVAGMLSQWTQTRQTFADAVLTCCRAAEQAEIAAEDFADVSVFLGTESVPIARRKLFIHEYIERSAGKNDIDGQLRYLRTSTKAAVVCFRERWDVFVQPDARSSYLSCTFSVPLKVVGFFCTPCRTATKNIYRSMVPNASQELIPIKLVDEPKICHLGDTEHMQLLLSQLQNRLDLVEPKLHALSSFQTKLQADLQVTAKLFDYDDMDGQCSETLRAYLDVAGKYMAAGSILHEFSSKLSESFQALDA</sequence>
<evidence type="ECO:0000313" key="2">
    <source>
        <dbReference type="Proteomes" id="UP000308730"/>
    </source>
</evidence>
<protein>
    <submittedName>
        <fullName evidence="1">Uncharacterized protein</fullName>
    </submittedName>
</protein>
<dbReference type="EMBL" id="SGPM01000016">
    <property type="protein sequence ID" value="THH32718.1"/>
    <property type="molecule type" value="Genomic_DNA"/>
</dbReference>
<keyword evidence="2" id="KW-1185">Reference proteome</keyword>
<proteinExistence type="predicted"/>
<dbReference type="Proteomes" id="UP000308730">
    <property type="component" value="Unassembled WGS sequence"/>
</dbReference>